<feature type="compositionally biased region" description="Pro residues" evidence="1">
    <location>
        <begin position="79"/>
        <end position="90"/>
    </location>
</feature>
<reference evidence="4" key="1">
    <citation type="submission" date="2016-06" db="EMBL/GenBank/DDBJ databases">
        <authorList>
            <person name="Varghese N."/>
            <person name="Submissions Spin"/>
        </authorList>
    </citation>
    <scope>NUCLEOTIDE SEQUENCE [LARGE SCALE GENOMIC DNA]</scope>
    <source>
        <strain evidence="4">DSM 44983</strain>
    </source>
</reference>
<feature type="transmembrane region" description="Helical" evidence="2">
    <location>
        <begin position="428"/>
        <end position="447"/>
    </location>
</feature>
<dbReference type="EMBL" id="LT607752">
    <property type="protein sequence ID" value="SCG64006.1"/>
    <property type="molecule type" value="Genomic_DNA"/>
</dbReference>
<keyword evidence="2" id="KW-0812">Transmembrane</keyword>
<name>A0A120F8Y8_9ACTN</name>
<proteinExistence type="predicted"/>
<keyword evidence="2" id="KW-0472">Membrane</keyword>
<evidence type="ECO:0000313" key="4">
    <source>
        <dbReference type="Proteomes" id="UP000198226"/>
    </source>
</evidence>
<keyword evidence="4" id="KW-1185">Reference proteome</keyword>
<gene>
    <name evidence="3" type="ORF">GA0070623_3033</name>
</gene>
<feature type="compositionally biased region" description="Low complexity" evidence="1">
    <location>
        <begin position="91"/>
        <end position="115"/>
    </location>
</feature>
<feature type="compositionally biased region" description="Pro residues" evidence="1">
    <location>
        <begin position="116"/>
        <end position="133"/>
    </location>
</feature>
<sequence length="470" mass="46491">MPGRDTRAVRRFPARRTPALVLGAVLTAGLVVALGMSPGLATAATGPQRAATGPSTSGGGPPEGTAPPGEPTATAPAPTAVPPTLPPGPEPTGTAPEPTGTAPGTTAPAPTATTPRPKPPPSRSAPPRGPNPHQPDAGRVGVRVTTGDVTLDARYWDAPSTVTTLRVTVTNTGAVPERLRLAYTLPVGLTDAGTPGCAATGDDSWHCGEWSTAPGDRFDSLIRVRVSGTAWRQLPLAGTVRVTATGPGEGDTAQDDEGFAVLLPPGPPVPGILLDADEVVFDIGGGPTALAAHLGNTGSVAADGQIEVALPAGVSVLSAPAGCTPGSPTRTRCDLGVLAAGRTATLRFTVAATPDAQRAAPLAGALTGRLEPASGPARQLRMSFRITAAAALATPVVGTPAPTGSQGLIAAQGVAADLGGTSPGRRTALALIVASVLLVALALVLATGSLRRRMAERAADEGAGDGPSGR</sequence>
<evidence type="ECO:0000256" key="2">
    <source>
        <dbReference type="SAM" id="Phobius"/>
    </source>
</evidence>
<feature type="region of interest" description="Disordered" evidence="1">
    <location>
        <begin position="43"/>
        <end position="142"/>
    </location>
</feature>
<accession>A0A120F8Y8</accession>
<evidence type="ECO:0000256" key="1">
    <source>
        <dbReference type="SAM" id="MobiDB-lite"/>
    </source>
</evidence>
<dbReference type="AlphaFoldDB" id="A0A120F8Y8"/>
<dbReference type="OrthoDB" id="3405477at2"/>
<protein>
    <submittedName>
        <fullName evidence="3">Uncharacterized protein</fullName>
    </submittedName>
</protein>
<dbReference type="RefSeq" id="WP_067306622.1">
    <property type="nucleotide sequence ID" value="NZ_LRMV01000044.1"/>
</dbReference>
<organism evidence="3 4">
    <name type="scientific">Micromonospora rifamycinica</name>
    <dbReference type="NCBI Taxonomy" id="291594"/>
    <lineage>
        <taxon>Bacteria</taxon>
        <taxon>Bacillati</taxon>
        <taxon>Actinomycetota</taxon>
        <taxon>Actinomycetes</taxon>
        <taxon>Micromonosporales</taxon>
        <taxon>Micromonosporaceae</taxon>
        <taxon>Micromonospora</taxon>
    </lineage>
</organism>
<dbReference type="Proteomes" id="UP000198226">
    <property type="component" value="Chromosome I"/>
</dbReference>
<evidence type="ECO:0000313" key="3">
    <source>
        <dbReference type="EMBL" id="SCG64006.1"/>
    </source>
</evidence>
<keyword evidence="2" id="KW-1133">Transmembrane helix</keyword>